<evidence type="ECO:0000256" key="2">
    <source>
        <dbReference type="ARBA" id="ARBA00007639"/>
    </source>
</evidence>
<evidence type="ECO:0000313" key="6">
    <source>
        <dbReference type="EMBL" id="TKC99759.1"/>
    </source>
</evidence>
<evidence type="ECO:0000256" key="3">
    <source>
        <dbReference type="ARBA" id="ARBA00022729"/>
    </source>
</evidence>
<dbReference type="InterPro" id="IPR025997">
    <property type="entry name" value="SBP_2_dom"/>
</dbReference>
<evidence type="ECO:0000259" key="5">
    <source>
        <dbReference type="Pfam" id="PF13407"/>
    </source>
</evidence>
<dbReference type="PROSITE" id="PS51257">
    <property type="entry name" value="PROKAR_LIPOPROTEIN"/>
    <property type="match status" value="1"/>
</dbReference>
<feature type="signal peptide" evidence="4">
    <location>
        <begin position="1"/>
        <end position="25"/>
    </location>
</feature>
<dbReference type="RefSeq" id="WP_136933727.1">
    <property type="nucleotide sequence ID" value="NZ_SSMQ01000053.1"/>
</dbReference>
<feature type="chain" id="PRO_5020839310" evidence="4">
    <location>
        <begin position="26"/>
        <end position="329"/>
    </location>
</feature>
<dbReference type="PANTHER" id="PTHR46847:SF1">
    <property type="entry name" value="D-ALLOSE-BINDING PERIPLASMIC PROTEIN-RELATED"/>
    <property type="match status" value="1"/>
</dbReference>
<dbReference type="PANTHER" id="PTHR46847">
    <property type="entry name" value="D-ALLOSE-BINDING PERIPLASMIC PROTEIN-RELATED"/>
    <property type="match status" value="1"/>
</dbReference>
<dbReference type="AlphaFoldDB" id="A0A4U1IYL7"/>
<dbReference type="InterPro" id="IPR028082">
    <property type="entry name" value="Peripla_BP_I"/>
</dbReference>
<reference evidence="6 7" key="1">
    <citation type="submission" date="2019-04" db="EMBL/GenBank/DDBJ databases">
        <authorList>
            <person name="Li Y."/>
            <person name="Wang J."/>
        </authorList>
    </citation>
    <scope>NUCLEOTIDE SEQUENCE [LARGE SCALE GENOMIC DNA]</scope>
    <source>
        <strain evidence="6 7">DSM 14668</strain>
    </source>
</reference>
<dbReference type="Gene3D" id="3.40.50.2300">
    <property type="match status" value="2"/>
</dbReference>
<accession>A0A4U1IYL7</accession>
<keyword evidence="3 4" id="KW-0732">Signal</keyword>
<comment type="similarity">
    <text evidence="2">Belongs to the bacterial solute-binding protein 2 family.</text>
</comment>
<dbReference type="SUPFAM" id="SSF53822">
    <property type="entry name" value="Periplasmic binding protein-like I"/>
    <property type="match status" value="1"/>
</dbReference>
<evidence type="ECO:0000313" key="7">
    <source>
        <dbReference type="Proteomes" id="UP000309215"/>
    </source>
</evidence>
<proteinExistence type="inferred from homology"/>
<keyword evidence="7" id="KW-1185">Reference proteome</keyword>
<dbReference type="CDD" id="cd20004">
    <property type="entry name" value="PBP1_ABC_sugar_binding-like"/>
    <property type="match status" value="1"/>
</dbReference>
<protein>
    <submittedName>
        <fullName evidence="6">Sugar ABC transporter substrate-binding protein</fullName>
    </submittedName>
</protein>
<dbReference type="Pfam" id="PF13407">
    <property type="entry name" value="Peripla_BP_4"/>
    <property type="match status" value="1"/>
</dbReference>
<sequence>MFGRTLRFALTLVAALLLLSCNRSKDGGATKIAVIPKGTTHEFWKAVHAGAVKASREIGVEIVWKGPLAEDDLKGQIDVVQSFVAQGVSGIVLAPLNDKALEKPVEGAVKANIPVVIFDSDLAGSAHKSFVATDNLAAGRLAGEKLAALLGQKGKIAVLRYQEGSASTQKREEGFLEAIRKMPEIKIVSDNQYGGATTESAFEKAESLLAAQSAGSGGVDGVFCPNESTTFGMLLALRKAGLAGKIKFVGFDASEKLVGALRDGHVDALVVQDPFKIGYEAVRAMAEILAGKPVAPRIDTGAVVVDKASLDKPETKAIVAPDLAPWLGK</sequence>
<dbReference type="GO" id="GO:0030246">
    <property type="term" value="F:carbohydrate binding"/>
    <property type="evidence" value="ECO:0007669"/>
    <property type="project" value="UniProtKB-ARBA"/>
</dbReference>
<comment type="subcellular location">
    <subcellularLocation>
        <location evidence="1">Cell envelope</location>
    </subcellularLocation>
</comment>
<dbReference type="GO" id="GO:0030313">
    <property type="term" value="C:cell envelope"/>
    <property type="evidence" value="ECO:0007669"/>
    <property type="project" value="UniProtKB-SubCell"/>
</dbReference>
<feature type="domain" description="Periplasmic binding protein" evidence="5">
    <location>
        <begin position="32"/>
        <end position="292"/>
    </location>
</feature>
<comment type="caution">
    <text evidence="6">The sequence shown here is derived from an EMBL/GenBank/DDBJ whole genome shotgun (WGS) entry which is preliminary data.</text>
</comment>
<evidence type="ECO:0000256" key="4">
    <source>
        <dbReference type="SAM" id="SignalP"/>
    </source>
</evidence>
<gene>
    <name evidence="6" type="ORF">E8A74_36560</name>
</gene>
<dbReference type="OrthoDB" id="250606at2"/>
<dbReference type="Proteomes" id="UP000309215">
    <property type="component" value="Unassembled WGS sequence"/>
</dbReference>
<evidence type="ECO:0000256" key="1">
    <source>
        <dbReference type="ARBA" id="ARBA00004196"/>
    </source>
</evidence>
<organism evidence="6 7">
    <name type="scientific">Polyangium fumosum</name>
    <dbReference type="NCBI Taxonomy" id="889272"/>
    <lineage>
        <taxon>Bacteria</taxon>
        <taxon>Pseudomonadati</taxon>
        <taxon>Myxococcota</taxon>
        <taxon>Polyangia</taxon>
        <taxon>Polyangiales</taxon>
        <taxon>Polyangiaceae</taxon>
        <taxon>Polyangium</taxon>
    </lineage>
</organism>
<name>A0A4U1IYL7_9BACT</name>
<dbReference type="EMBL" id="SSMQ01000053">
    <property type="protein sequence ID" value="TKC99759.1"/>
    <property type="molecule type" value="Genomic_DNA"/>
</dbReference>